<evidence type="ECO:0000256" key="1">
    <source>
        <dbReference type="SAM" id="Phobius"/>
    </source>
</evidence>
<comment type="caution">
    <text evidence="2">The sequence shown here is derived from an EMBL/GenBank/DDBJ whole genome shotgun (WGS) entry which is preliminary data.</text>
</comment>
<dbReference type="EMBL" id="MAXA01000158">
    <property type="protein sequence ID" value="OHV32189.1"/>
    <property type="molecule type" value="Genomic_DNA"/>
</dbReference>
<dbReference type="OrthoDB" id="3215260at2"/>
<feature type="transmembrane region" description="Helical" evidence="1">
    <location>
        <begin position="24"/>
        <end position="45"/>
    </location>
</feature>
<keyword evidence="1" id="KW-0472">Membrane</keyword>
<protein>
    <submittedName>
        <fullName evidence="2">Uncharacterized protein</fullName>
    </submittedName>
</protein>
<keyword evidence="3" id="KW-1185">Reference proteome</keyword>
<keyword evidence="1" id="KW-1133">Transmembrane helix</keyword>
<accession>A0A1S1QF46</accession>
<sequence>MTTSAPPHWIRQTIGYLTDPRRRAAVVLGGLATVGLIVFGVYAVIDGPPPKVEAVVYFDPAATAAEKDAVRAACPTVGGARQEPPDTNNLATSRAYPLRYDISQASSADRAAIYKCVQGQPKVIGISEFTQGQ</sequence>
<name>A0A1S1QF46_9ACTN</name>
<gene>
    <name evidence="2" type="ORF">BBK14_15970</name>
</gene>
<reference evidence="3" key="1">
    <citation type="submission" date="2016-07" db="EMBL/GenBank/DDBJ databases">
        <title>Frankia sp. NRRL B-16219 Genome sequencing.</title>
        <authorList>
            <person name="Ghodhbane-Gtari F."/>
            <person name="Swanson E."/>
            <person name="Gueddou A."/>
            <person name="Louati M."/>
            <person name="Nouioui I."/>
            <person name="Hezbri K."/>
            <person name="Abebe-Akele F."/>
            <person name="Simpson S."/>
            <person name="Morris K."/>
            <person name="Thomas K."/>
            <person name="Gtari M."/>
            <person name="Tisa L.S."/>
        </authorList>
    </citation>
    <scope>NUCLEOTIDE SEQUENCE [LARGE SCALE GENOMIC DNA]</scope>
    <source>
        <strain evidence="3">NRRL B-16219</strain>
    </source>
</reference>
<dbReference type="Proteomes" id="UP000179769">
    <property type="component" value="Unassembled WGS sequence"/>
</dbReference>
<evidence type="ECO:0000313" key="2">
    <source>
        <dbReference type="EMBL" id="OHV32189.1"/>
    </source>
</evidence>
<keyword evidence="1" id="KW-0812">Transmembrane</keyword>
<organism evidence="2 3">
    <name type="scientific">Parafrankia soli</name>
    <dbReference type="NCBI Taxonomy" id="2599596"/>
    <lineage>
        <taxon>Bacteria</taxon>
        <taxon>Bacillati</taxon>
        <taxon>Actinomycetota</taxon>
        <taxon>Actinomycetes</taxon>
        <taxon>Frankiales</taxon>
        <taxon>Frankiaceae</taxon>
        <taxon>Parafrankia</taxon>
    </lineage>
</organism>
<dbReference type="RefSeq" id="WP_071062549.1">
    <property type="nucleotide sequence ID" value="NZ_JBFLUH010000172.1"/>
</dbReference>
<dbReference type="AlphaFoldDB" id="A0A1S1QF46"/>
<evidence type="ECO:0000313" key="3">
    <source>
        <dbReference type="Proteomes" id="UP000179769"/>
    </source>
</evidence>
<proteinExistence type="predicted"/>